<comment type="caution">
    <text evidence="1">The sequence shown here is derived from an EMBL/GenBank/DDBJ whole genome shotgun (WGS) entry which is preliminary data.</text>
</comment>
<dbReference type="Proteomes" id="UP001262032">
    <property type="component" value="Unassembled WGS sequence"/>
</dbReference>
<protein>
    <submittedName>
        <fullName evidence="1">Uncharacterized protein</fullName>
    </submittedName>
</protein>
<reference evidence="1" key="1">
    <citation type="submission" date="2023-07" db="EMBL/GenBank/DDBJ databases">
        <title>Sorghum-associated microbial communities from plants grown in Nebraska, USA.</title>
        <authorList>
            <person name="Schachtman D."/>
        </authorList>
    </citation>
    <scope>NUCLEOTIDE SEQUENCE</scope>
    <source>
        <strain evidence="1">BE261</strain>
    </source>
</reference>
<organism evidence="1 2">
    <name type="scientific">Pseudarthrobacter oxydans</name>
    <name type="common">Arthrobacter oxydans</name>
    <dbReference type="NCBI Taxonomy" id="1671"/>
    <lineage>
        <taxon>Bacteria</taxon>
        <taxon>Bacillati</taxon>
        <taxon>Actinomycetota</taxon>
        <taxon>Actinomycetes</taxon>
        <taxon>Micrococcales</taxon>
        <taxon>Micrococcaceae</taxon>
        <taxon>Pseudarthrobacter</taxon>
    </lineage>
</organism>
<dbReference type="EMBL" id="JAVDWN010000010">
    <property type="protein sequence ID" value="MDR7164883.1"/>
    <property type="molecule type" value="Genomic_DNA"/>
</dbReference>
<name>A0AAW8NG35_PSEOX</name>
<evidence type="ECO:0000313" key="1">
    <source>
        <dbReference type="EMBL" id="MDR7164883.1"/>
    </source>
</evidence>
<sequence length="31" mass="3235">MTIAIAAFVLALILWLLFGAPPPNMPLLVAG</sequence>
<proteinExistence type="predicted"/>
<gene>
    <name evidence="1" type="ORF">J2X12_002921</name>
</gene>
<dbReference type="AlphaFoldDB" id="A0AAW8NG35"/>
<accession>A0AAW8NG35</accession>
<evidence type="ECO:0000313" key="2">
    <source>
        <dbReference type="Proteomes" id="UP001262032"/>
    </source>
</evidence>